<dbReference type="SMART" id="SM00304">
    <property type="entry name" value="HAMP"/>
    <property type="match status" value="2"/>
</dbReference>
<protein>
    <submittedName>
        <fullName evidence="8">Methyl-accepting chemotaxis protein</fullName>
    </submittedName>
</protein>
<dbReference type="RefSeq" id="WP_209943768.1">
    <property type="nucleotide sequence ID" value="NZ_JBHSME010000015.1"/>
</dbReference>
<evidence type="ECO:0000259" key="7">
    <source>
        <dbReference type="PROSITE" id="PS50885"/>
    </source>
</evidence>
<comment type="similarity">
    <text evidence="2">Belongs to the methyl-accepting chemotaxis (MCP) protein family.</text>
</comment>
<comment type="caution">
    <text evidence="8">The sequence shown here is derived from an EMBL/GenBank/DDBJ whole genome shotgun (WGS) entry which is preliminary data.</text>
</comment>
<feature type="domain" description="HAMP" evidence="7">
    <location>
        <begin position="211"/>
        <end position="264"/>
    </location>
</feature>
<dbReference type="Pfam" id="PF00672">
    <property type="entry name" value="HAMP"/>
    <property type="match status" value="1"/>
</dbReference>
<dbReference type="Proteomes" id="UP000759443">
    <property type="component" value="Unassembled WGS sequence"/>
</dbReference>
<dbReference type="PANTHER" id="PTHR43531:SF11">
    <property type="entry name" value="METHYL-ACCEPTING CHEMOTAXIS PROTEIN 3"/>
    <property type="match status" value="1"/>
</dbReference>
<evidence type="ECO:0000256" key="4">
    <source>
        <dbReference type="SAM" id="Coils"/>
    </source>
</evidence>
<dbReference type="Gene3D" id="6.10.340.10">
    <property type="match status" value="1"/>
</dbReference>
<keyword evidence="1" id="KW-0145">Chemotaxis</keyword>
<dbReference type="PRINTS" id="PR00260">
    <property type="entry name" value="CHEMTRNSDUCR"/>
</dbReference>
<proteinExistence type="inferred from homology"/>
<dbReference type="SUPFAM" id="SSF58104">
    <property type="entry name" value="Methyl-accepting chemotaxis protein (MCP) signaling domain"/>
    <property type="match status" value="1"/>
</dbReference>
<keyword evidence="4" id="KW-0175">Coiled coil</keyword>
<dbReference type="SMART" id="SM00283">
    <property type="entry name" value="MA"/>
    <property type="match status" value="1"/>
</dbReference>
<evidence type="ECO:0000256" key="2">
    <source>
        <dbReference type="ARBA" id="ARBA00029447"/>
    </source>
</evidence>
<evidence type="ECO:0000259" key="6">
    <source>
        <dbReference type="PROSITE" id="PS50111"/>
    </source>
</evidence>
<evidence type="ECO:0000256" key="5">
    <source>
        <dbReference type="SAM" id="MobiDB-lite"/>
    </source>
</evidence>
<dbReference type="EMBL" id="JAGGJU010000003">
    <property type="protein sequence ID" value="MBP1850021.1"/>
    <property type="molecule type" value="Genomic_DNA"/>
</dbReference>
<dbReference type="Pfam" id="PF00015">
    <property type="entry name" value="MCPsignal"/>
    <property type="match status" value="1"/>
</dbReference>
<accession>A0ABS4DWE3</accession>
<dbReference type="Gene3D" id="1.10.287.950">
    <property type="entry name" value="Methyl-accepting chemotaxis protein"/>
    <property type="match status" value="1"/>
</dbReference>
<feature type="coiled-coil region" evidence="4">
    <location>
        <begin position="368"/>
        <end position="398"/>
    </location>
</feature>
<dbReference type="CDD" id="cd06225">
    <property type="entry name" value="HAMP"/>
    <property type="match status" value="1"/>
</dbReference>
<name>A0ABS4DWE3_9HYPH</name>
<reference evidence="8 9" key="1">
    <citation type="submission" date="2021-03" db="EMBL/GenBank/DDBJ databases">
        <title>Genomic Encyclopedia of Type Strains, Phase IV (KMG-IV): sequencing the most valuable type-strain genomes for metagenomic binning, comparative biology and taxonomic classification.</title>
        <authorList>
            <person name="Goeker M."/>
        </authorList>
    </citation>
    <scope>NUCLEOTIDE SEQUENCE [LARGE SCALE GENOMIC DNA]</scope>
    <source>
        <strain evidence="8 9">DSM 21600</strain>
    </source>
</reference>
<dbReference type="PANTHER" id="PTHR43531">
    <property type="entry name" value="PROTEIN ICFG"/>
    <property type="match status" value="1"/>
</dbReference>
<feature type="domain" description="Methyl-accepting transducer" evidence="6">
    <location>
        <begin position="349"/>
        <end position="578"/>
    </location>
</feature>
<feature type="region of interest" description="Disordered" evidence="5">
    <location>
        <begin position="270"/>
        <end position="289"/>
    </location>
</feature>
<dbReference type="CDD" id="cd11386">
    <property type="entry name" value="MCP_signal"/>
    <property type="match status" value="1"/>
</dbReference>
<dbReference type="PROSITE" id="PS50885">
    <property type="entry name" value="HAMP"/>
    <property type="match status" value="2"/>
</dbReference>
<sequence>MKITIARSLVIFGAVVGMAVAASIGIQTTSFHELKVNGPVYHQIVNGKDLVADILPPPLYVVESYMLALEGAEHPELGPQHATRIADTLKTEYEERRRYWQASDLEAGLKDKLLNDVLQRGDAYWQVMTQQILPVLQASQAQNAMAAFDALKDAFHRHEDAVTELVGMATAFQTTTETAAAQETAIRSGLALGAGALSLTILMAGLYGMRRRVVRPLSAMRDYMALLAGGDYGKKVPYAERTDEIGEMSNAVSVFREAALERIALRKRQDEDREKAIDQERRQMADRAEEDRQRALVIDRISASLSRLSQGDLTCKIGETFSESYEALRGELNDSLQILATTLGEIASVTDAVRGGSSEIAMATDDLARRTETQAASLEEAAAALDQITVTVQTATERAREASTMVGKTKNSAEQSSRIMKEAVAAMEEIEGSSSQISQIINVIDEIAFQTNLLALNAGVEAARAGEAGKGFAVVAQEVRELAQRSATAAKEIKALIQTSSNQVSTGVSLVYRTGEALTAIDEQVQQVNTLIGSIVQASQEQSHALAEVNQAVNQMDQVTQQNTSMVEKTNAACRELNGRALNLNDLISRFQLSPTDSGAGSRVQTSRAA</sequence>
<dbReference type="InterPro" id="IPR004089">
    <property type="entry name" value="MCPsignal_dom"/>
</dbReference>
<dbReference type="PROSITE" id="PS50111">
    <property type="entry name" value="CHEMOTAXIS_TRANSDUC_2"/>
    <property type="match status" value="1"/>
</dbReference>
<feature type="domain" description="HAMP" evidence="7">
    <location>
        <begin position="292"/>
        <end position="344"/>
    </location>
</feature>
<evidence type="ECO:0000256" key="3">
    <source>
        <dbReference type="PROSITE-ProRule" id="PRU00284"/>
    </source>
</evidence>
<keyword evidence="9" id="KW-1185">Reference proteome</keyword>
<dbReference type="InterPro" id="IPR003660">
    <property type="entry name" value="HAMP_dom"/>
</dbReference>
<dbReference type="SUPFAM" id="SSF158472">
    <property type="entry name" value="HAMP domain-like"/>
    <property type="match status" value="1"/>
</dbReference>
<evidence type="ECO:0000313" key="8">
    <source>
        <dbReference type="EMBL" id="MBP1850021.1"/>
    </source>
</evidence>
<dbReference type="InterPro" id="IPR004090">
    <property type="entry name" value="Chemotax_Me-accpt_rcpt"/>
</dbReference>
<evidence type="ECO:0000256" key="1">
    <source>
        <dbReference type="ARBA" id="ARBA00022500"/>
    </source>
</evidence>
<keyword evidence="3" id="KW-0807">Transducer</keyword>
<gene>
    <name evidence="8" type="ORF">J2Z17_001442</name>
</gene>
<organism evidence="8 9">
    <name type="scientific">Rhizobium halophytocola</name>
    <dbReference type="NCBI Taxonomy" id="735519"/>
    <lineage>
        <taxon>Bacteria</taxon>
        <taxon>Pseudomonadati</taxon>
        <taxon>Pseudomonadota</taxon>
        <taxon>Alphaproteobacteria</taxon>
        <taxon>Hyphomicrobiales</taxon>
        <taxon>Rhizobiaceae</taxon>
        <taxon>Rhizobium/Agrobacterium group</taxon>
        <taxon>Rhizobium</taxon>
    </lineage>
</organism>
<evidence type="ECO:0000313" key="9">
    <source>
        <dbReference type="Proteomes" id="UP000759443"/>
    </source>
</evidence>
<dbReference type="InterPro" id="IPR051310">
    <property type="entry name" value="MCP_chemotaxis"/>
</dbReference>